<dbReference type="EMBL" id="KV878133">
    <property type="protein sequence ID" value="OJJ05475.1"/>
    <property type="molecule type" value="Genomic_DNA"/>
</dbReference>
<dbReference type="RefSeq" id="XP_040671237.1">
    <property type="nucleotide sequence ID" value="XM_040817695.1"/>
</dbReference>
<name>A0A1L9PVL4_ASPVE</name>
<organism evidence="2 3">
    <name type="scientific">Aspergillus versicolor CBS 583.65</name>
    <dbReference type="NCBI Taxonomy" id="1036611"/>
    <lineage>
        <taxon>Eukaryota</taxon>
        <taxon>Fungi</taxon>
        <taxon>Dikarya</taxon>
        <taxon>Ascomycota</taxon>
        <taxon>Pezizomycotina</taxon>
        <taxon>Eurotiomycetes</taxon>
        <taxon>Eurotiomycetidae</taxon>
        <taxon>Eurotiales</taxon>
        <taxon>Aspergillaceae</taxon>
        <taxon>Aspergillus</taxon>
        <taxon>Aspergillus subgen. Nidulantes</taxon>
    </lineage>
</organism>
<evidence type="ECO:0008006" key="4">
    <source>
        <dbReference type="Google" id="ProtNLM"/>
    </source>
</evidence>
<feature type="region of interest" description="Disordered" evidence="1">
    <location>
        <begin position="1"/>
        <end position="23"/>
    </location>
</feature>
<dbReference type="GeneID" id="63733206"/>
<evidence type="ECO:0000313" key="3">
    <source>
        <dbReference type="Proteomes" id="UP000184073"/>
    </source>
</evidence>
<evidence type="ECO:0000256" key="1">
    <source>
        <dbReference type="SAM" id="MobiDB-lite"/>
    </source>
</evidence>
<dbReference type="AlphaFoldDB" id="A0A1L9PVL4"/>
<dbReference type="Pfam" id="PF11905">
    <property type="entry name" value="DUF3425"/>
    <property type="match status" value="1"/>
</dbReference>
<proteinExistence type="predicted"/>
<dbReference type="STRING" id="1036611.A0A1L9PVL4"/>
<dbReference type="PANTHER" id="PTHR38116:SF1">
    <property type="entry name" value="BZIP DOMAIN-CONTAINING PROTEIN"/>
    <property type="match status" value="1"/>
</dbReference>
<keyword evidence="3" id="KW-1185">Reference proteome</keyword>
<evidence type="ECO:0000313" key="2">
    <source>
        <dbReference type="EMBL" id="OJJ05475.1"/>
    </source>
</evidence>
<feature type="region of interest" description="Disordered" evidence="1">
    <location>
        <begin position="35"/>
        <end position="56"/>
    </location>
</feature>
<protein>
    <recommendedName>
        <fullName evidence="4">BZIP domain-containing protein</fullName>
    </recommendedName>
</protein>
<dbReference type="InterPro" id="IPR021833">
    <property type="entry name" value="DUF3425"/>
</dbReference>
<accession>A0A1L9PVL4</accession>
<dbReference type="PANTHER" id="PTHR38116">
    <property type="entry name" value="CHROMOSOME 7, WHOLE GENOME SHOTGUN SEQUENCE"/>
    <property type="match status" value="1"/>
</dbReference>
<reference evidence="3" key="1">
    <citation type="journal article" date="2017" name="Genome Biol.">
        <title>Comparative genomics reveals high biological diversity and specific adaptations in the industrially and medically important fungal genus Aspergillus.</title>
        <authorList>
            <person name="de Vries R.P."/>
            <person name="Riley R."/>
            <person name="Wiebenga A."/>
            <person name="Aguilar-Osorio G."/>
            <person name="Amillis S."/>
            <person name="Uchima C.A."/>
            <person name="Anderluh G."/>
            <person name="Asadollahi M."/>
            <person name="Askin M."/>
            <person name="Barry K."/>
            <person name="Battaglia E."/>
            <person name="Bayram O."/>
            <person name="Benocci T."/>
            <person name="Braus-Stromeyer S.A."/>
            <person name="Caldana C."/>
            <person name="Canovas D."/>
            <person name="Cerqueira G.C."/>
            <person name="Chen F."/>
            <person name="Chen W."/>
            <person name="Choi C."/>
            <person name="Clum A."/>
            <person name="Dos Santos R.A."/>
            <person name="Damasio A.R."/>
            <person name="Diallinas G."/>
            <person name="Emri T."/>
            <person name="Fekete E."/>
            <person name="Flipphi M."/>
            <person name="Freyberg S."/>
            <person name="Gallo A."/>
            <person name="Gournas C."/>
            <person name="Habgood R."/>
            <person name="Hainaut M."/>
            <person name="Harispe M.L."/>
            <person name="Henrissat B."/>
            <person name="Hilden K.S."/>
            <person name="Hope R."/>
            <person name="Hossain A."/>
            <person name="Karabika E."/>
            <person name="Karaffa L."/>
            <person name="Karanyi Z."/>
            <person name="Krasevec N."/>
            <person name="Kuo A."/>
            <person name="Kusch H."/>
            <person name="LaButti K."/>
            <person name="Lagendijk E.L."/>
            <person name="Lapidus A."/>
            <person name="Levasseur A."/>
            <person name="Lindquist E."/>
            <person name="Lipzen A."/>
            <person name="Logrieco A.F."/>
            <person name="MacCabe A."/>
            <person name="Maekelae M.R."/>
            <person name="Malavazi I."/>
            <person name="Melin P."/>
            <person name="Meyer V."/>
            <person name="Mielnichuk N."/>
            <person name="Miskei M."/>
            <person name="Molnar A.P."/>
            <person name="Mule G."/>
            <person name="Ngan C.Y."/>
            <person name="Orejas M."/>
            <person name="Orosz E."/>
            <person name="Ouedraogo J.P."/>
            <person name="Overkamp K.M."/>
            <person name="Park H.-S."/>
            <person name="Perrone G."/>
            <person name="Piumi F."/>
            <person name="Punt P.J."/>
            <person name="Ram A.F."/>
            <person name="Ramon A."/>
            <person name="Rauscher S."/>
            <person name="Record E."/>
            <person name="Riano-Pachon D.M."/>
            <person name="Robert V."/>
            <person name="Roehrig J."/>
            <person name="Ruller R."/>
            <person name="Salamov A."/>
            <person name="Salih N.S."/>
            <person name="Samson R.A."/>
            <person name="Sandor E."/>
            <person name="Sanguinetti M."/>
            <person name="Schuetze T."/>
            <person name="Sepcic K."/>
            <person name="Shelest E."/>
            <person name="Sherlock G."/>
            <person name="Sophianopoulou V."/>
            <person name="Squina F.M."/>
            <person name="Sun H."/>
            <person name="Susca A."/>
            <person name="Todd R.B."/>
            <person name="Tsang A."/>
            <person name="Unkles S.E."/>
            <person name="van de Wiele N."/>
            <person name="van Rossen-Uffink D."/>
            <person name="Oliveira J.V."/>
            <person name="Vesth T.C."/>
            <person name="Visser J."/>
            <person name="Yu J.-H."/>
            <person name="Zhou M."/>
            <person name="Andersen M.R."/>
            <person name="Archer D.B."/>
            <person name="Baker S.E."/>
            <person name="Benoit I."/>
            <person name="Brakhage A.A."/>
            <person name="Braus G.H."/>
            <person name="Fischer R."/>
            <person name="Frisvad J.C."/>
            <person name="Goldman G.H."/>
            <person name="Houbraken J."/>
            <person name="Oakley B."/>
            <person name="Pocsi I."/>
            <person name="Scazzocchio C."/>
            <person name="Seiboth B."/>
            <person name="vanKuyk P.A."/>
            <person name="Wortman J."/>
            <person name="Dyer P.S."/>
            <person name="Grigoriev I.V."/>
        </authorList>
    </citation>
    <scope>NUCLEOTIDE SEQUENCE [LARGE SCALE GENOMIC DNA]</scope>
    <source>
        <strain evidence="3">CBS 583.65</strain>
    </source>
</reference>
<gene>
    <name evidence="2" type="ORF">ASPVEDRAFT_854315</name>
</gene>
<sequence>MTLLRMASESTCANETAGEAKRRRKRLQNRLNQRAFRSRNQNKEGFNGKKPRKNSQYKINRWRLDEQVDVSAETLSKAADAGDNDHVRDSSSDRLSRTTWLPLPVDHRLLHLVQFNVFRGLSKNKSILQQLTMQYCINNDSQTEPLSDYKTFPNYSVILPTTSLESVSLGSLAPTTSQRNIAHSSWINSIPFPTMRENFIKWEFAFDHSELVKDLVGDLINSHIFLSIPSAFSEQPRLVDKRTLVQEEANSGANFAAQTGLIVWGEPYQAENWEATPDFLRKWAWAVVGCQELINSTNYWRRTRGERTLRLAPADGVSAP</sequence>
<dbReference type="Proteomes" id="UP000184073">
    <property type="component" value="Unassembled WGS sequence"/>
</dbReference>
<dbReference type="VEuPathDB" id="FungiDB:ASPVEDRAFT_854315"/>
<dbReference type="OrthoDB" id="125347at2759"/>